<dbReference type="Proteomes" id="UP000027059">
    <property type="component" value="Chromosome"/>
</dbReference>
<dbReference type="GO" id="GO:0008171">
    <property type="term" value="F:O-methyltransferase activity"/>
    <property type="evidence" value="ECO:0007669"/>
    <property type="project" value="InterPro"/>
</dbReference>
<dbReference type="KEGG" id="lfp:Y981_12465"/>
<dbReference type="Gene3D" id="3.40.50.150">
    <property type="entry name" value="Vaccinia Virus protein VP39"/>
    <property type="match status" value="1"/>
</dbReference>
<evidence type="ECO:0000256" key="1">
    <source>
        <dbReference type="ARBA" id="ARBA00022603"/>
    </source>
</evidence>
<dbReference type="EMBL" id="CP007243">
    <property type="protein sequence ID" value="AIA31256.1"/>
    <property type="molecule type" value="Genomic_DNA"/>
</dbReference>
<accession>A0A059Y171</accession>
<evidence type="ECO:0000313" key="4">
    <source>
        <dbReference type="EMBL" id="AIA31256.1"/>
    </source>
</evidence>
<keyword evidence="3" id="KW-0949">S-adenosyl-L-methionine</keyword>
<keyword evidence="1 4" id="KW-0489">Methyltransferase</keyword>
<reference evidence="5" key="1">
    <citation type="submission" date="2014-02" db="EMBL/GenBank/DDBJ databases">
        <title>Complete genome sequence and comparative genomic analysis of the nitrogen-fixing bacterium Leptospirillum ferriphilum YSK.</title>
        <authorList>
            <person name="Guo X."/>
            <person name="Yin H."/>
            <person name="Liang Y."/>
            <person name="Hu Q."/>
            <person name="Ma L."/>
            <person name="Xiao Y."/>
            <person name="Zhang X."/>
            <person name="Qiu G."/>
            <person name="Liu X."/>
        </authorList>
    </citation>
    <scope>NUCLEOTIDE SEQUENCE [LARGE SCALE GENOMIC DNA]</scope>
    <source>
        <strain evidence="5">YSK</strain>
    </source>
</reference>
<organism evidence="4 5">
    <name type="scientific">Leptospirillum ferriphilum YSK</name>
    <dbReference type="NCBI Taxonomy" id="1441628"/>
    <lineage>
        <taxon>Bacteria</taxon>
        <taxon>Pseudomonadati</taxon>
        <taxon>Nitrospirota</taxon>
        <taxon>Nitrospiria</taxon>
        <taxon>Nitrospirales</taxon>
        <taxon>Nitrospiraceae</taxon>
        <taxon>Leptospirillum</taxon>
    </lineage>
</organism>
<dbReference type="HOGENOM" id="CLU_090977_0_0_0"/>
<evidence type="ECO:0000256" key="2">
    <source>
        <dbReference type="ARBA" id="ARBA00022679"/>
    </source>
</evidence>
<dbReference type="PANTHER" id="PTHR43167">
    <property type="entry name" value="PUTATIVE (AFU_ORTHOLOGUE AFUA_6G01830)-RELATED"/>
    <property type="match status" value="1"/>
</dbReference>
<protein>
    <submittedName>
        <fullName evidence="4">Methyltransferase</fullName>
    </submittedName>
</protein>
<reference evidence="4 5" key="2">
    <citation type="journal article" date="2015" name="Biomed. Res. Int.">
        <title>Effects of Arsenite Resistance on the Growth and Functional Gene Expression of Leptospirillum ferriphilum and Acidithiobacillus thiooxidans in Pure Culture and Coculture.</title>
        <authorList>
            <person name="Jiang H."/>
            <person name="Liang Y."/>
            <person name="Yin H."/>
            <person name="Xiao Y."/>
            <person name="Guo X."/>
            <person name="Xu Y."/>
            <person name="Hu Q."/>
            <person name="Liu H."/>
            <person name="Liu X."/>
        </authorList>
    </citation>
    <scope>NUCLEOTIDE SEQUENCE [LARGE SCALE GENOMIC DNA]</scope>
    <source>
        <strain evidence="4 5">YSK</strain>
    </source>
</reference>
<keyword evidence="2 4" id="KW-0808">Transferase</keyword>
<dbReference type="PROSITE" id="PS51682">
    <property type="entry name" value="SAM_OMT_I"/>
    <property type="match status" value="1"/>
</dbReference>
<dbReference type="InterPro" id="IPR002935">
    <property type="entry name" value="SAM_O-MeTrfase"/>
</dbReference>
<dbReference type="OrthoDB" id="9811000at2"/>
<dbReference type="RefSeq" id="WP_014962090.1">
    <property type="nucleotide sequence ID" value="NZ_CP007243.1"/>
</dbReference>
<dbReference type="InterPro" id="IPR029063">
    <property type="entry name" value="SAM-dependent_MTases_sf"/>
</dbReference>
<dbReference type="PANTHER" id="PTHR43167:SF1">
    <property type="entry name" value="PUTATIVE (AFU_ORTHOLOGUE AFUA_6G01830)-RELATED"/>
    <property type="match status" value="1"/>
</dbReference>
<proteinExistence type="predicted"/>
<dbReference type="AlphaFoldDB" id="A0A059Y171"/>
<keyword evidence="5" id="KW-1185">Reference proteome</keyword>
<dbReference type="Pfam" id="PF01596">
    <property type="entry name" value="Methyltransf_3"/>
    <property type="match status" value="1"/>
</dbReference>
<evidence type="ECO:0000256" key="3">
    <source>
        <dbReference type="ARBA" id="ARBA00022691"/>
    </source>
</evidence>
<dbReference type="GO" id="GO:0032259">
    <property type="term" value="P:methylation"/>
    <property type="evidence" value="ECO:0007669"/>
    <property type="project" value="UniProtKB-KW"/>
</dbReference>
<dbReference type="SUPFAM" id="SSF53335">
    <property type="entry name" value="S-adenosyl-L-methionine-dependent methyltransferases"/>
    <property type="match status" value="1"/>
</dbReference>
<evidence type="ECO:0000313" key="5">
    <source>
        <dbReference type="Proteomes" id="UP000027059"/>
    </source>
</evidence>
<gene>
    <name evidence="4" type="ORF">Y981_12465</name>
</gene>
<sequence length="220" mass="24596">MEKDPKNTSALNPQEQYLMDLIPDKDPLIREIAFLTNHHGRPFLGPQGGMLLAILAMMKKALRVYEWTGAYGYSTLWLTKVLPPESQYLIGTIADENLRLISNYLKRAGLQSRARIEIADGPTHIAKTEGTFDLIVLDLQQERSKLSSWLDILPSKLSPGGIVFSLGNLPAGVGTSQSKNLTVSAIEMYNHRMFNDPRFISSLLPLSEGILVSWRTDRES</sequence>
<name>A0A059Y171_9BACT</name>